<proteinExistence type="predicted"/>
<dbReference type="AlphaFoldDB" id="A0A512BJ22"/>
<feature type="chain" id="PRO_5022205547" evidence="1">
    <location>
        <begin position="21"/>
        <end position="144"/>
    </location>
</feature>
<protein>
    <submittedName>
        <fullName evidence="2">Uncharacterized protein</fullName>
    </submittedName>
</protein>
<organism evidence="2 3">
    <name type="scientific">Segetibacter aerophilus</name>
    <dbReference type="NCBI Taxonomy" id="670293"/>
    <lineage>
        <taxon>Bacteria</taxon>
        <taxon>Pseudomonadati</taxon>
        <taxon>Bacteroidota</taxon>
        <taxon>Chitinophagia</taxon>
        <taxon>Chitinophagales</taxon>
        <taxon>Chitinophagaceae</taxon>
        <taxon>Segetibacter</taxon>
    </lineage>
</organism>
<feature type="signal peptide" evidence="1">
    <location>
        <begin position="1"/>
        <end position="20"/>
    </location>
</feature>
<keyword evidence="3" id="KW-1185">Reference proteome</keyword>
<evidence type="ECO:0000256" key="1">
    <source>
        <dbReference type="SAM" id="SignalP"/>
    </source>
</evidence>
<evidence type="ECO:0000313" key="2">
    <source>
        <dbReference type="EMBL" id="GEO11817.1"/>
    </source>
</evidence>
<dbReference type="RefSeq" id="WP_147205931.1">
    <property type="nucleotide sequence ID" value="NZ_BJYT01000029.1"/>
</dbReference>
<dbReference type="Proteomes" id="UP000321513">
    <property type="component" value="Unassembled WGS sequence"/>
</dbReference>
<sequence length="144" mass="16247">MRKLIMLFAFVALIIVRANASDSCKILFNKQVIFNGAADQETAVALLKAKIFKPKDCIAISYKSETANKGWERTFYINDASEKSLKVITLNKQSGSVAVKASILNKMKEKKQPVFIYTTSLPTDKALAARVRVRRIFICKIEWN</sequence>
<accession>A0A512BJ22</accession>
<keyword evidence="1" id="KW-0732">Signal</keyword>
<reference evidence="2 3" key="1">
    <citation type="submission" date="2019-07" db="EMBL/GenBank/DDBJ databases">
        <title>Whole genome shotgun sequence of Segetibacter aerophilus NBRC 106135.</title>
        <authorList>
            <person name="Hosoyama A."/>
            <person name="Uohara A."/>
            <person name="Ohji S."/>
            <person name="Ichikawa N."/>
        </authorList>
    </citation>
    <scope>NUCLEOTIDE SEQUENCE [LARGE SCALE GENOMIC DNA]</scope>
    <source>
        <strain evidence="2 3">NBRC 106135</strain>
    </source>
</reference>
<name>A0A512BJ22_9BACT</name>
<comment type="caution">
    <text evidence="2">The sequence shown here is derived from an EMBL/GenBank/DDBJ whole genome shotgun (WGS) entry which is preliminary data.</text>
</comment>
<dbReference type="EMBL" id="BJYT01000029">
    <property type="protein sequence ID" value="GEO11817.1"/>
    <property type="molecule type" value="Genomic_DNA"/>
</dbReference>
<evidence type="ECO:0000313" key="3">
    <source>
        <dbReference type="Proteomes" id="UP000321513"/>
    </source>
</evidence>
<dbReference type="OrthoDB" id="679984at2"/>
<gene>
    <name evidence="2" type="ORF">SAE01_43130</name>
</gene>